<protein>
    <recommendedName>
        <fullName evidence="4">Membrane-bound metal-dependent hydrolase</fullName>
    </recommendedName>
</protein>
<dbReference type="HOGENOM" id="CLU_1500364_0_0_3"/>
<evidence type="ECO:0008006" key="4">
    <source>
        <dbReference type="Google" id="ProtNLM"/>
    </source>
</evidence>
<keyword evidence="1" id="KW-0472">Membrane</keyword>
<dbReference type="RefSeq" id="WP_012163152.1">
    <property type="nucleotide sequence ID" value="NC_009925.1"/>
</dbReference>
<dbReference type="STRING" id="329726.AM1_2703"/>
<organism evidence="2 3">
    <name type="scientific">Acaryochloris marina (strain MBIC 11017)</name>
    <dbReference type="NCBI Taxonomy" id="329726"/>
    <lineage>
        <taxon>Bacteria</taxon>
        <taxon>Bacillati</taxon>
        <taxon>Cyanobacteriota</taxon>
        <taxon>Cyanophyceae</taxon>
        <taxon>Acaryochloridales</taxon>
        <taxon>Acaryochloridaceae</taxon>
        <taxon>Acaryochloris</taxon>
    </lineage>
</organism>
<feature type="transmembrane region" description="Helical" evidence="1">
    <location>
        <begin position="93"/>
        <end position="112"/>
    </location>
</feature>
<dbReference type="Pfam" id="PF04307">
    <property type="entry name" value="YdjM"/>
    <property type="match status" value="1"/>
</dbReference>
<evidence type="ECO:0000313" key="3">
    <source>
        <dbReference type="Proteomes" id="UP000000268"/>
    </source>
</evidence>
<keyword evidence="1" id="KW-0812">Transmembrane</keyword>
<evidence type="ECO:0000256" key="1">
    <source>
        <dbReference type="SAM" id="Phobius"/>
    </source>
</evidence>
<feature type="transmembrane region" description="Helical" evidence="1">
    <location>
        <begin position="143"/>
        <end position="166"/>
    </location>
</feature>
<gene>
    <name evidence="2" type="ordered locus">AM1_2703</name>
</gene>
<name>B0C819_ACAM1</name>
<feature type="transmembrane region" description="Helical" evidence="1">
    <location>
        <begin position="62"/>
        <end position="81"/>
    </location>
</feature>
<accession>B0C819</accession>
<dbReference type="AlphaFoldDB" id="B0C819"/>
<keyword evidence="1" id="KW-1133">Transmembrane helix</keyword>
<reference evidence="2 3" key="1">
    <citation type="journal article" date="2008" name="Proc. Natl. Acad. Sci. U.S.A.">
        <title>Niche adaptation and genome expansion in the chlorophyll d-producing cyanobacterium Acaryochloris marina.</title>
        <authorList>
            <person name="Swingley W.D."/>
            <person name="Chen M."/>
            <person name="Cheung P.C."/>
            <person name="Conrad A.L."/>
            <person name="Dejesa L.C."/>
            <person name="Hao J."/>
            <person name="Honchak B.M."/>
            <person name="Karbach L.E."/>
            <person name="Kurdoglu A."/>
            <person name="Lahiri S."/>
            <person name="Mastrian S.D."/>
            <person name="Miyashita H."/>
            <person name="Page L."/>
            <person name="Ramakrishna P."/>
            <person name="Satoh S."/>
            <person name="Sattley W.M."/>
            <person name="Shimada Y."/>
            <person name="Taylor H.L."/>
            <person name="Tomo T."/>
            <person name="Tsuchiya T."/>
            <person name="Wang Z.T."/>
            <person name="Raymond J."/>
            <person name="Mimuro M."/>
            <person name="Blankenship R.E."/>
            <person name="Touchman J.W."/>
        </authorList>
    </citation>
    <scope>NUCLEOTIDE SEQUENCE [LARGE SCALE GENOMIC DNA]</scope>
    <source>
        <strain evidence="3">MBIC 11017</strain>
    </source>
</reference>
<dbReference type="KEGG" id="amr:AM1_2703"/>
<keyword evidence="3" id="KW-1185">Reference proteome</keyword>
<dbReference type="Proteomes" id="UP000000268">
    <property type="component" value="Chromosome"/>
</dbReference>
<dbReference type="InterPro" id="IPR007404">
    <property type="entry name" value="YdjM-like"/>
</dbReference>
<dbReference type="eggNOG" id="COG1988">
    <property type="taxonomic scope" value="Bacteria"/>
</dbReference>
<sequence>MPSPIAHSATAYFLYKITPQKNRSIKLDRHHFIDLAYVIVIGNIADLDFIPHLILEGSFHRGPSHSLCIALLISLGCSLIFKWFHKSTFRRWFLLTIGIYVSHLVLDFWTAGGSGMQLLWPFTDAFIKSPIAFFPSVRHSEGLFYPGHIFFITFETIYSIVLLLFINRYQKYKRPNQNT</sequence>
<proteinExistence type="predicted"/>
<dbReference type="EMBL" id="CP000828">
    <property type="protein sequence ID" value="ABW27703.1"/>
    <property type="molecule type" value="Genomic_DNA"/>
</dbReference>
<evidence type="ECO:0000313" key="2">
    <source>
        <dbReference type="EMBL" id="ABW27703.1"/>
    </source>
</evidence>
<dbReference type="OrthoDB" id="9794683at2"/>